<evidence type="ECO:0000313" key="1">
    <source>
        <dbReference type="EMBL" id="REF94325.1"/>
    </source>
</evidence>
<dbReference type="RefSeq" id="WP_116066164.1">
    <property type="nucleotide sequence ID" value="NZ_BONB01000068.1"/>
</dbReference>
<protein>
    <submittedName>
        <fullName evidence="1">Uncharacterized protein</fullName>
    </submittedName>
</protein>
<sequence>MSDGVSISGGTFHGPVAAGKEASATVNYHSPVSATDLDALLGQLRTLIDQASDRAAARAAVEDVEEAVSRPTDAPRLANRLRSARDRFEEVGAAAGLIAAIAQACGIPWN</sequence>
<dbReference type="Proteomes" id="UP000256913">
    <property type="component" value="Unassembled WGS sequence"/>
</dbReference>
<accession>A0A3D9ZAL1</accession>
<dbReference type="OrthoDB" id="9873419at2"/>
<proteinExistence type="predicted"/>
<reference evidence="1 2" key="1">
    <citation type="submission" date="2018-08" db="EMBL/GenBank/DDBJ databases">
        <title>Sequencing the genomes of 1000 actinobacteria strains.</title>
        <authorList>
            <person name="Klenk H.-P."/>
        </authorList>
    </citation>
    <scope>NUCLEOTIDE SEQUENCE [LARGE SCALE GENOMIC DNA]</scope>
    <source>
        <strain evidence="1 2">DSM 44099</strain>
    </source>
</reference>
<dbReference type="AlphaFoldDB" id="A0A3D9ZAL1"/>
<keyword evidence="2" id="KW-1185">Reference proteome</keyword>
<gene>
    <name evidence="1" type="ORF">DFJ67_0242</name>
</gene>
<dbReference type="EMBL" id="QUMQ01000001">
    <property type="protein sequence ID" value="REF94325.1"/>
    <property type="molecule type" value="Genomic_DNA"/>
</dbReference>
<organism evidence="1 2">
    <name type="scientific">Asanoa ferruginea</name>
    <dbReference type="NCBI Taxonomy" id="53367"/>
    <lineage>
        <taxon>Bacteria</taxon>
        <taxon>Bacillati</taxon>
        <taxon>Actinomycetota</taxon>
        <taxon>Actinomycetes</taxon>
        <taxon>Micromonosporales</taxon>
        <taxon>Micromonosporaceae</taxon>
        <taxon>Asanoa</taxon>
    </lineage>
</organism>
<name>A0A3D9ZAL1_9ACTN</name>
<comment type="caution">
    <text evidence="1">The sequence shown here is derived from an EMBL/GenBank/DDBJ whole genome shotgun (WGS) entry which is preliminary data.</text>
</comment>
<evidence type="ECO:0000313" key="2">
    <source>
        <dbReference type="Proteomes" id="UP000256913"/>
    </source>
</evidence>